<organism evidence="2 3">
    <name type="scientific">Marasmiellus scandens</name>
    <dbReference type="NCBI Taxonomy" id="2682957"/>
    <lineage>
        <taxon>Eukaryota</taxon>
        <taxon>Fungi</taxon>
        <taxon>Dikarya</taxon>
        <taxon>Basidiomycota</taxon>
        <taxon>Agaricomycotina</taxon>
        <taxon>Agaricomycetes</taxon>
        <taxon>Agaricomycetidae</taxon>
        <taxon>Agaricales</taxon>
        <taxon>Marasmiineae</taxon>
        <taxon>Omphalotaceae</taxon>
        <taxon>Marasmiellus</taxon>
    </lineage>
</organism>
<dbReference type="Gene3D" id="3.90.1200.10">
    <property type="match status" value="1"/>
</dbReference>
<evidence type="ECO:0000259" key="1">
    <source>
        <dbReference type="Pfam" id="PF01636"/>
    </source>
</evidence>
<sequence>MLARDRFAVYRILSEPGPAGGKIRFFRFGIPLVLKVSYRLRSTESDALRFLSHALDKTRYEHLLEIPRLVDCYSDPLTGHSYTLMTRIEGETLLQARTSMSQEQLREVYQTLETFLCNVLWKIPQPAEIAGQVMRSTSGHGIPDPVCFREDIVGPFASTLHCYVYLAGYGYCPDGKELPSEFMKEVSQQVRDILAADDVVFSHYDLRPYNIIVRDGQLAGIVDWEDSGWVAKHWLLHIFRDCVPCNGPPFTDYWRAQTFEARTEAAFAASFSLLRYYF</sequence>
<dbReference type="InterPro" id="IPR002575">
    <property type="entry name" value="Aminoglycoside_PTrfase"/>
</dbReference>
<comment type="caution">
    <text evidence="2">The sequence shown here is derived from an EMBL/GenBank/DDBJ whole genome shotgun (WGS) entry which is preliminary data.</text>
</comment>
<dbReference type="InterPro" id="IPR011009">
    <property type="entry name" value="Kinase-like_dom_sf"/>
</dbReference>
<feature type="domain" description="Aminoglycoside phosphotransferase" evidence="1">
    <location>
        <begin position="60"/>
        <end position="229"/>
    </location>
</feature>
<dbReference type="PANTHER" id="PTHR21310">
    <property type="entry name" value="AMINOGLYCOSIDE PHOSPHOTRANSFERASE-RELATED-RELATED"/>
    <property type="match status" value="1"/>
</dbReference>
<reference evidence="2 3" key="1">
    <citation type="submission" date="2024-01" db="EMBL/GenBank/DDBJ databases">
        <title>A draft genome for the cacao thread blight pathogen Marasmiellus scandens.</title>
        <authorList>
            <person name="Baruah I.K."/>
            <person name="Leung J."/>
            <person name="Bukari Y."/>
            <person name="Amoako-Attah I."/>
            <person name="Meinhardt L.W."/>
            <person name="Bailey B.A."/>
            <person name="Cohen S.P."/>
        </authorList>
    </citation>
    <scope>NUCLEOTIDE SEQUENCE [LARGE SCALE GENOMIC DNA]</scope>
    <source>
        <strain evidence="2 3">GH-19</strain>
    </source>
</reference>
<dbReference type="SUPFAM" id="SSF56112">
    <property type="entry name" value="Protein kinase-like (PK-like)"/>
    <property type="match status" value="1"/>
</dbReference>
<dbReference type="Pfam" id="PF01636">
    <property type="entry name" value="APH"/>
    <property type="match status" value="1"/>
</dbReference>
<proteinExistence type="predicted"/>
<evidence type="ECO:0000313" key="2">
    <source>
        <dbReference type="EMBL" id="KAK7472289.1"/>
    </source>
</evidence>
<name>A0ABR1K4D8_9AGAR</name>
<gene>
    <name evidence="2" type="ORF">VKT23_000409</name>
</gene>
<accession>A0ABR1K4D8</accession>
<dbReference type="PANTHER" id="PTHR21310:SF58">
    <property type="entry name" value="AMINOGLYCOSIDE PHOSPHOTRANSFERASE DOMAIN-CONTAINING PROTEIN"/>
    <property type="match status" value="1"/>
</dbReference>
<keyword evidence="3" id="KW-1185">Reference proteome</keyword>
<dbReference type="Proteomes" id="UP001498398">
    <property type="component" value="Unassembled WGS sequence"/>
</dbReference>
<dbReference type="EMBL" id="JBANRG010000001">
    <property type="protein sequence ID" value="KAK7472289.1"/>
    <property type="molecule type" value="Genomic_DNA"/>
</dbReference>
<dbReference type="InterPro" id="IPR051678">
    <property type="entry name" value="AGP_Transferase"/>
</dbReference>
<evidence type="ECO:0000313" key="3">
    <source>
        <dbReference type="Proteomes" id="UP001498398"/>
    </source>
</evidence>
<protein>
    <recommendedName>
        <fullName evidence="1">Aminoglycoside phosphotransferase domain-containing protein</fullName>
    </recommendedName>
</protein>